<comment type="subcellular location">
    <subcellularLocation>
        <location evidence="1">Membrane</location>
    </subcellularLocation>
</comment>
<evidence type="ECO:0000256" key="1">
    <source>
        <dbReference type="ARBA" id="ARBA00004370"/>
    </source>
</evidence>
<dbReference type="Proteomes" id="UP000694892">
    <property type="component" value="Chromosome 7S"/>
</dbReference>
<dbReference type="InterPro" id="IPR007593">
    <property type="entry name" value="CD225/Dispanin_fam"/>
</dbReference>
<proteinExistence type="inferred from homology"/>
<dbReference type="EMBL" id="CM004479">
    <property type="protein sequence ID" value="OCT71103.1"/>
    <property type="molecule type" value="Genomic_DNA"/>
</dbReference>
<dbReference type="AlphaFoldDB" id="A0A974HAQ2"/>
<dbReference type="InterPro" id="IPR051423">
    <property type="entry name" value="CD225/Dispanin"/>
</dbReference>
<feature type="compositionally biased region" description="Polar residues" evidence="6">
    <location>
        <begin position="1"/>
        <end position="13"/>
    </location>
</feature>
<evidence type="ECO:0000256" key="4">
    <source>
        <dbReference type="ARBA" id="ARBA00022989"/>
    </source>
</evidence>
<name>A0A974HAQ2_XENLA</name>
<feature type="transmembrane region" description="Helical" evidence="7">
    <location>
        <begin position="67"/>
        <end position="86"/>
    </location>
</feature>
<reference evidence="9" key="1">
    <citation type="journal article" date="2016" name="Nature">
        <title>Genome evolution in the allotetraploid frog Xenopus laevis.</title>
        <authorList>
            <person name="Session A.M."/>
            <person name="Uno Y."/>
            <person name="Kwon T."/>
            <person name="Chapman J.A."/>
            <person name="Toyoda A."/>
            <person name="Takahashi S."/>
            <person name="Fukui A."/>
            <person name="Hikosaka A."/>
            <person name="Suzuki A."/>
            <person name="Kondo M."/>
            <person name="van Heeringen S.J."/>
            <person name="Quigley I."/>
            <person name="Heinz S."/>
            <person name="Ogino H."/>
            <person name="Ochi H."/>
            <person name="Hellsten U."/>
            <person name="Lyons J.B."/>
            <person name="Simakov O."/>
            <person name="Putnam N."/>
            <person name="Stites J."/>
            <person name="Kuroki Y."/>
            <person name="Tanaka T."/>
            <person name="Michiue T."/>
            <person name="Watanabe M."/>
            <person name="Bogdanovic O."/>
            <person name="Lister R."/>
            <person name="Georgiou G."/>
            <person name="Paranjpe S.S."/>
            <person name="van Kruijsbergen I."/>
            <person name="Shu S."/>
            <person name="Carlson J."/>
            <person name="Kinoshita T."/>
            <person name="Ohta Y."/>
            <person name="Mawaribuchi S."/>
            <person name="Jenkins J."/>
            <person name="Grimwood J."/>
            <person name="Schmutz J."/>
            <person name="Mitros T."/>
            <person name="Mozaffari S.V."/>
            <person name="Suzuki Y."/>
            <person name="Haramoto Y."/>
            <person name="Yamamoto T.S."/>
            <person name="Takagi C."/>
            <person name="Heald R."/>
            <person name="Miller K."/>
            <person name="Haudenschild C."/>
            <person name="Kitzman J."/>
            <person name="Nakayama T."/>
            <person name="Izutsu Y."/>
            <person name="Robert J."/>
            <person name="Fortriede J."/>
            <person name="Burns K."/>
            <person name="Lotay V."/>
            <person name="Karimi K."/>
            <person name="Yasuoka Y."/>
            <person name="Dichmann D.S."/>
            <person name="Flajnik M.F."/>
            <person name="Houston D.W."/>
            <person name="Shendure J."/>
            <person name="DuPasquier L."/>
            <person name="Vize P.D."/>
            <person name="Zorn A.M."/>
            <person name="Ito M."/>
            <person name="Marcotte E.M."/>
            <person name="Wallingford J.B."/>
            <person name="Ito Y."/>
            <person name="Asashima M."/>
            <person name="Ueno N."/>
            <person name="Matsuda Y."/>
            <person name="Veenstra G.J."/>
            <person name="Fujiyama A."/>
            <person name="Harland R.M."/>
            <person name="Taira M."/>
            <person name="Rokhsar D.S."/>
        </authorList>
    </citation>
    <scope>NUCLEOTIDE SEQUENCE [LARGE SCALE GENOMIC DNA]</scope>
    <source>
        <strain evidence="9">J</strain>
    </source>
</reference>
<accession>A0A974HAQ2</accession>
<dbReference type="PANTHER" id="PTHR14948">
    <property type="entry name" value="NG5"/>
    <property type="match status" value="1"/>
</dbReference>
<feature type="transmembrane region" description="Helical" evidence="7">
    <location>
        <begin position="107"/>
        <end position="134"/>
    </location>
</feature>
<dbReference type="PANTHER" id="PTHR14948:SF46">
    <property type="entry name" value="DISPANIN SUBFAMILY A MEMBER 2B-LIKE-RELATED"/>
    <property type="match status" value="1"/>
</dbReference>
<organism evidence="8 9">
    <name type="scientific">Xenopus laevis</name>
    <name type="common">African clawed frog</name>
    <dbReference type="NCBI Taxonomy" id="8355"/>
    <lineage>
        <taxon>Eukaryota</taxon>
        <taxon>Metazoa</taxon>
        <taxon>Chordata</taxon>
        <taxon>Craniata</taxon>
        <taxon>Vertebrata</taxon>
        <taxon>Euteleostomi</taxon>
        <taxon>Amphibia</taxon>
        <taxon>Batrachia</taxon>
        <taxon>Anura</taxon>
        <taxon>Pipoidea</taxon>
        <taxon>Pipidae</taxon>
        <taxon>Xenopodinae</taxon>
        <taxon>Xenopus</taxon>
        <taxon>Xenopus</taxon>
    </lineage>
</organism>
<gene>
    <name evidence="8" type="ORF">XELAEV_18038012mg</name>
</gene>
<feature type="region of interest" description="Disordered" evidence="6">
    <location>
        <begin position="1"/>
        <end position="20"/>
    </location>
</feature>
<evidence type="ECO:0000256" key="2">
    <source>
        <dbReference type="ARBA" id="ARBA00006843"/>
    </source>
</evidence>
<keyword evidence="3 7" id="KW-0812">Transmembrane</keyword>
<evidence type="ECO:0008006" key="10">
    <source>
        <dbReference type="Google" id="ProtNLM"/>
    </source>
</evidence>
<evidence type="ECO:0000256" key="5">
    <source>
        <dbReference type="ARBA" id="ARBA00023136"/>
    </source>
</evidence>
<evidence type="ECO:0000313" key="9">
    <source>
        <dbReference type="Proteomes" id="UP000694892"/>
    </source>
</evidence>
<evidence type="ECO:0000313" key="8">
    <source>
        <dbReference type="EMBL" id="OCT71103.1"/>
    </source>
</evidence>
<evidence type="ECO:0000256" key="6">
    <source>
        <dbReference type="SAM" id="MobiDB-lite"/>
    </source>
</evidence>
<sequence length="144" mass="16074">MNYQGEYQNQIPNRNDPVDPPLYENAETTAYFTQPPSAPQHTVVINTQPTMIPAPQRIYKDYLGCSITTLICCCLPIGIAALVFSCKTREDLIRGDMVSAAIDSRTAFTLNMVALGLGLVINITWIGFLIYYIVLLNSILFSRH</sequence>
<dbReference type="GO" id="GO:0016020">
    <property type="term" value="C:membrane"/>
    <property type="evidence" value="ECO:0007669"/>
    <property type="project" value="UniProtKB-SubCell"/>
</dbReference>
<protein>
    <recommendedName>
        <fullName evidence="10">Synapse differentiation-inducing gene protein 1-like</fullName>
    </recommendedName>
</protein>
<keyword evidence="5 7" id="KW-0472">Membrane</keyword>
<evidence type="ECO:0000256" key="7">
    <source>
        <dbReference type="SAM" id="Phobius"/>
    </source>
</evidence>
<keyword evidence="4 7" id="KW-1133">Transmembrane helix</keyword>
<evidence type="ECO:0000256" key="3">
    <source>
        <dbReference type="ARBA" id="ARBA00022692"/>
    </source>
</evidence>
<dbReference type="Pfam" id="PF04505">
    <property type="entry name" value="CD225"/>
    <property type="match status" value="1"/>
</dbReference>
<comment type="similarity">
    <text evidence="2">Belongs to the CD225/Dispanin family.</text>
</comment>
<dbReference type="OMA" id="KTPEMNE"/>